<keyword evidence="2" id="KW-1133">Transmembrane helix</keyword>
<evidence type="ECO:0000256" key="1">
    <source>
        <dbReference type="SAM" id="MobiDB-lite"/>
    </source>
</evidence>
<proteinExistence type="predicted"/>
<evidence type="ECO:0000256" key="2">
    <source>
        <dbReference type="SAM" id="Phobius"/>
    </source>
</evidence>
<feature type="transmembrane region" description="Helical" evidence="2">
    <location>
        <begin position="27"/>
        <end position="45"/>
    </location>
</feature>
<keyword evidence="2" id="KW-0812">Transmembrane</keyword>
<accession>A0A4C1TEB4</accession>
<organism evidence="3 4">
    <name type="scientific">Eumeta variegata</name>
    <name type="common">Bagworm moth</name>
    <name type="synonym">Eumeta japonica</name>
    <dbReference type="NCBI Taxonomy" id="151549"/>
    <lineage>
        <taxon>Eukaryota</taxon>
        <taxon>Metazoa</taxon>
        <taxon>Ecdysozoa</taxon>
        <taxon>Arthropoda</taxon>
        <taxon>Hexapoda</taxon>
        <taxon>Insecta</taxon>
        <taxon>Pterygota</taxon>
        <taxon>Neoptera</taxon>
        <taxon>Endopterygota</taxon>
        <taxon>Lepidoptera</taxon>
        <taxon>Glossata</taxon>
        <taxon>Ditrysia</taxon>
        <taxon>Tineoidea</taxon>
        <taxon>Psychidae</taxon>
        <taxon>Oiketicinae</taxon>
        <taxon>Eumeta</taxon>
    </lineage>
</organism>
<keyword evidence="2" id="KW-0472">Membrane</keyword>
<sequence>MTSHIRSIRSTAKDIASSFPITKFLETGGVFFFCICPAAFAIRYGSKSPLLRKSPHDWHGFARAGWSYRRASARTLTALRRYPIVTRVRPRHRFYRCGARFVHNAYGATVRPPSPGDARCGQGGKTTRRDHDAGDVTKAVYKSFLTPGDSRRAGT</sequence>
<dbReference type="EMBL" id="BGZK01000053">
    <property type="protein sequence ID" value="GBP12873.1"/>
    <property type="molecule type" value="Genomic_DNA"/>
</dbReference>
<evidence type="ECO:0000313" key="4">
    <source>
        <dbReference type="Proteomes" id="UP000299102"/>
    </source>
</evidence>
<evidence type="ECO:0000313" key="3">
    <source>
        <dbReference type="EMBL" id="GBP12873.1"/>
    </source>
</evidence>
<dbReference type="AlphaFoldDB" id="A0A4C1TEB4"/>
<feature type="region of interest" description="Disordered" evidence="1">
    <location>
        <begin position="112"/>
        <end position="133"/>
    </location>
</feature>
<reference evidence="3 4" key="1">
    <citation type="journal article" date="2019" name="Commun. Biol.">
        <title>The bagworm genome reveals a unique fibroin gene that provides high tensile strength.</title>
        <authorList>
            <person name="Kono N."/>
            <person name="Nakamura H."/>
            <person name="Ohtoshi R."/>
            <person name="Tomita M."/>
            <person name="Numata K."/>
            <person name="Arakawa K."/>
        </authorList>
    </citation>
    <scope>NUCLEOTIDE SEQUENCE [LARGE SCALE GENOMIC DNA]</scope>
</reference>
<protein>
    <submittedName>
        <fullName evidence="3">Uncharacterized protein</fullName>
    </submittedName>
</protein>
<keyword evidence="4" id="KW-1185">Reference proteome</keyword>
<gene>
    <name evidence="3" type="ORF">EVAR_6182_1</name>
</gene>
<comment type="caution">
    <text evidence="3">The sequence shown here is derived from an EMBL/GenBank/DDBJ whole genome shotgun (WGS) entry which is preliminary data.</text>
</comment>
<name>A0A4C1TEB4_EUMVA</name>
<dbReference type="Proteomes" id="UP000299102">
    <property type="component" value="Unassembled WGS sequence"/>
</dbReference>